<dbReference type="PANTHER" id="PTHR21490">
    <property type="entry name" value="ENKURIN-RELATED"/>
    <property type="match status" value="1"/>
</dbReference>
<evidence type="ECO:0000256" key="4">
    <source>
        <dbReference type="ARBA" id="ARBA00023212"/>
    </source>
</evidence>
<keyword evidence="4" id="KW-0206">Cytoskeleton</keyword>
<feature type="region of interest" description="Disordered" evidence="6">
    <location>
        <begin position="57"/>
        <end position="87"/>
    </location>
</feature>
<feature type="domain" description="Enkurin" evidence="7">
    <location>
        <begin position="175"/>
        <end position="273"/>
    </location>
</feature>
<dbReference type="Proteomes" id="UP001152799">
    <property type="component" value="Chromosome 1"/>
</dbReference>
<evidence type="ECO:0000313" key="9">
    <source>
        <dbReference type="Proteomes" id="UP001152799"/>
    </source>
</evidence>
<dbReference type="GO" id="GO:0005516">
    <property type="term" value="F:calmodulin binding"/>
    <property type="evidence" value="ECO:0007669"/>
    <property type="project" value="TreeGrafter"/>
</dbReference>
<dbReference type="EMBL" id="OU892277">
    <property type="protein sequence ID" value="CAG9759339.1"/>
    <property type="molecule type" value="Genomic_DNA"/>
</dbReference>
<proteinExistence type="predicted"/>
<comment type="subcellular location">
    <subcellularLocation>
        <location evidence="1">Cell projection</location>
        <location evidence="1">Cilium</location>
    </subcellularLocation>
    <subcellularLocation>
        <location evidence="2">Cytoplasm</location>
        <location evidence="2">Cytoskeleton</location>
    </subcellularLocation>
</comment>
<evidence type="ECO:0000259" key="7">
    <source>
        <dbReference type="PROSITE" id="PS51665"/>
    </source>
</evidence>
<evidence type="ECO:0000313" key="8">
    <source>
        <dbReference type="EMBL" id="CAG9759339.1"/>
    </source>
</evidence>
<evidence type="ECO:0000256" key="1">
    <source>
        <dbReference type="ARBA" id="ARBA00004138"/>
    </source>
</evidence>
<dbReference type="PROSITE" id="PS51665">
    <property type="entry name" value="ENKURIN"/>
    <property type="match status" value="1"/>
</dbReference>
<dbReference type="Pfam" id="PF13864">
    <property type="entry name" value="Enkurin"/>
    <property type="match status" value="1"/>
</dbReference>
<evidence type="ECO:0000256" key="2">
    <source>
        <dbReference type="ARBA" id="ARBA00004245"/>
    </source>
</evidence>
<keyword evidence="3" id="KW-0963">Cytoplasm</keyword>
<accession>A0A9N9MCD8</accession>
<evidence type="ECO:0000256" key="6">
    <source>
        <dbReference type="SAM" id="MobiDB-lite"/>
    </source>
</evidence>
<protein>
    <recommendedName>
        <fullName evidence="7">Enkurin domain-containing protein</fullName>
    </recommendedName>
</protein>
<evidence type="ECO:0000256" key="5">
    <source>
        <dbReference type="ARBA" id="ARBA00023273"/>
    </source>
</evidence>
<reference evidence="8" key="1">
    <citation type="submission" date="2022-01" db="EMBL/GenBank/DDBJ databases">
        <authorList>
            <person name="King R."/>
        </authorList>
    </citation>
    <scope>NUCLEOTIDE SEQUENCE</scope>
</reference>
<dbReference type="OrthoDB" id="2123594at2759"/>
<name>A0A9N9MCD8_9CUCU</name>
<keyword evidence="9" id="KW-1185">Reference proteome</keyword>
<feature type="compositionally biased region" description="Polar residues" evidence="6">
    <location>
        <begin position="66"/>
        <end position="82"/>
    </location>
</feature>
<evidence type="ECO:0000256" key="3">
    <source>
        <dbReference type="ARBA" id="ARBA00022490"/>
    </source>
</evidence>
<dbReference type="PANTHER" id="PTHR21490:SF0">
    <property type="entry name" value="ENKURIN"/>
    <property type="match status" value="1"/>
</dbReference>
<dbReference type="GO" id="GO:0001669">
    <property type="term" value="C:acrosomal vesicle"/>
    <property type="evidence" value="ECO:0007669"/>
    <property type="project" value="TreeGrafter"/>
</dbReference>
<dbReference type="GO" id="GO:0005879">
    <property type="term" value="C:axonemal microtubule"/>
    <property type="evidence" value="ECO:0007669"/>
    <property type="project" value="TreeGrafter"/>
</dbReference>
<organism evidence="8 9">
    <name type="scientific">Ceutorhynchus assimilis</name>
    <name type="common">cabbage seed weevil</name>
    <dbReference type="NCBI Taxonomy" id="467358"/>
    <lineage>
        <taxon>Eukaryota</taxon>
        <taxon>Metazoa</taxon>
        <taxon>Ecdysozoa</taxon>
        <taxon>Arthropoda</taxon>
        <taxon>Hexapoda</taxon>
        <taxon>Insecta</taxon>
        <taxon>Pterygota</taxon>
        <taxon>Neoptera</taxon>
        <taxon>Endopterygota</taxon>
        <taxon>Coleoptera</taxon>
        <taxon>Polyphaga</taxon>
        <taxon>Cucujiformia</taxon>
        <taxon>Curculionidae</taxon>
        <taxon>Ceutorhynchinae</taxon>
        <taxon>Ceutorhynchus</taxon>
    </lineage>
</organism>
<dbReference type="InterPro" id="IPR027012">
    <property type="entry name" value="Enkurin_dom"/>
</dbReference>
<keyword evidence="5" id="KW-0966">Cell projection</keyword>
<sequence>MSIIYITNHDETIFNITQGQMGLQKKASRYKAKFREQPDIPLHVYARTHKAHATMGVAEEEPPNPQNYLRKSSGKPSYTSKTPQKEKKMCRKMMLPHKSETPFARELICAHKIHKKNVHSTKNFIKDNVTFVRNMKAKEPEHKVVVDKAGTVIQPEAGGLEPVYIKKSIFGQAPNYLKKLRKLQELEYRMKKDHTGNRSSSTLLNCKCVTEDEREQLLRGLKQNWEELQKIYQRLPIFTDTIPKKNKKAKLEADLKQLENDITLLEKHPYVYVYDDTI</sequence>
<dbReference type="InterPro" id="IPR052102">
    <property type="entry name" value="Enkurin_domain-protein"/>
</dbReference>
<gene>
    <name evidence="8" type="ORF">CEUTPL_LOCUS91</name>
</gene>
<dbReference type="AlphaFoldDB" id="A0A9N9MCD8"/>